<evidence type="ECO:0000256" key="6">
    <source>
        <dbReference type="ARBA" id="ARBA00023163"/>
    </source>
</evidence>
<dbReference type="Gene3D" id="3.90.940.10">
    <property type="match status" value="1"/>
</dbReference>
<organism evidence="8">
    <name type="scientific">uncultured Caudovirales phage</name>
    <dbReference type="NCBI Taxonomy" id="2100421"/>
    <lineage>
        <taxon>Viruses</taxon>
        <taxon>Duplodnaviria</taxon>
        <taxon>Heunggongvirae</taxon>
        <taxon>Uroviricota</taxon>
        <taxon>Caudoviricetes</taxon>
        <taxon>Peduoviridae</taxon>
        <taxon>Maltschvirus</taxon>
        <taxon>Maltschvirus maltsch</taxon>
    </lineage>
</organism>
<evidence type="ECO:0000313" key="8">
    <source>
        <dbReference type="EMBL" id="CAB4137965.1"/>
    </source>
</evidence>
<keyword evidence="4" id="KW-0808">Transferase</keyword>
<proteinExistence type="inferred from homology"/>
<dbReference type="NCBIfam" id="TIGR00690">
    <property type="entry name" value="rpoZ"/>
    <property type="match status" value="1"/>
</dbReference>
<evidence type="ECO:0000256" key="5">
    <source>
        <dbReference type="ARBA" id="ARBA00022695"/>
    </source>
</evidence>
<evidence type="ECO:0000256" key="2">
    <source>
        <dbReference type="ARBA" id="ARBA00012418"/>
    </source>
</evidence>
<keyword evidence="5" id="KW-0548">Nucleotidyltransferase</keyword>
<dbReference type="GO" id="GO:0003899">
    <property type="term" value="F:DNA-directed RNA polymerase activity"/>
    <property type="evidence" value="ECO:0007669"/>
    <property type="project" value="UniProtKB-EC"/>
</dbReference>
<comment type="similarity">
    <text evidence="1">Belongs to the RNA polymerase subunit omega family.</text>
</comment>
<name>A0A6J5LU30_9CAUD</name>
<protein>
    <recommendedName>
        <fullName evidence="2">DNA-directed RNA polymerase</fullName>
        <ecNumber evidence="2">2.7.7.6</ecNumber>
    </recommendedName>
</protein>
<accession>A0A6J5LU30</accession>
<evidence type="ECO:0000256" key="1">
    <source>
        <dbReference type="ARBA" id="ARBA00006711"/>
    </source>
</evidence>
<dbReference type="InterPro" id="IPR036161">
    <property type="entry name" value="RPB6/omega-like_sf"/>
</dbReference>
<keyword evidence="3 8" id="KW-0240">DNA-directed RNA polymerase</keyword>
<gene>
    <name evidence="8" type="ORF">UFOVP328_158</name>
</gene>
<comment type="catalytic activity">
    <reaction evidence="7">
        <text>RNA(n) + a ribonucleoside 5'-triphosphate = RNA(n+1) + diphosphate</text>
        <dbReference type="Rhea" id="RHEA:21248"/>
        <dbReference type="Rhea" id="RHEA-COMP:14527"/>
        <dbReference type="Rhea" id="RHEA-COMP:17342"/>
        <dbReference type="ChEBI" id="CHEBI:33019"/>
        <dbReference type="ChEBI" id="CHEBI:61557"/>
        <dbReference type="ChEBI" id="CHEBI:140395"/>
        <dbReference type="EC" id="2.7.7.6"/>
    </reaction>
</comment>
<dbReference type="GO" id="GO:0000428">
    <property type="term" value="C:DNA-directed RNA polymerase complex"/>
    <property type="evidence" value="ECO:0007669"/>
    <property type="project" value="UniProtKB-KW"/>
</dbReference>
<dbReference type="Pfam" id="PF01192">
    <property type="entry name" value="RNA_pol_Rpb6"/>
    <property type="match status" value="1"/>
</dbReference>
<evidence type="ECO:0000256" key="4">
    <source>
        <dbReference type="ARBA" id="ARBA00022679"/>
    </source>
</evidence>
<dbReference type="InterPro" id="IPR003716">
    <property type="entry name" value="DNA-dir_RNA_pol_omega"/>
</dbReference>
<dbReference type="GO" id="GO:0006351">
    <property type="term" value="P:DNA-templated transcription"/>
    <property type="evidence" value="ECO:0007669"/>
    <property type="project" value="InterPro"/>
</dbReference>
<dbReference type="SMART" id="SM01409">
    <property type="entry name" value="RNA_pol_Rpb6"/>
    <property type="match status" value="1"/>
</dbReference>
<dbReference type="EMBL" id="LR796341">
    <property type="protein sequence ID" value="CAB4137965.1"/>
    <property type="molecule type" value="Genomic_DNA"/>
</dbReference>
<dbReference type="GO" id="GO:0003677">
    <property type="term" value="F:DNA binding"/>
    <property type="evidence" value="ECO:0007669"/>
    <property type="project" value="InterPro"/>
</dbReference>
<reference evidence="8" key="1">
    <citation type="submission" date="2020-04" db="EMBL/GenBank/DDBJ databases">
        <authorList>
            <person name="Chiriac C."/>
            <person name="Salcher M."/>
            <person name="Ghai R."/>
            <person name="Kavagutti S V."/>
        </authorList>
    </citation>
    <scope>NUCLEOTIDE SEQUENCE</scope>
</reference>
<sequence>MSLVNSRGTQVDTELCVRNANGNKYDLVLMAAARAREIKRRNQASMRQEHVGAGVTALLEIQAGELSTDYINKQ</sequence>
<evidence type="ECO:0000256" key="7">
    <source>
        <dbReference type="ARBA" id="ARBA00048552"/>
    </source>
</evidence>
<evidence type="ECO:0000256" key="3">
    <source>
        <dbReference type="ARBA" id="ARBA00022478"/>
    </source>
</evidence>
<dbReference type="EC" id="2.7.7.6" evidence="2"/>
<keyword evidence="6" id="KW-0804">Transcription</keyword>
<dbReference type="SUPFAM" id="SSF63562">
    <property type="entry name" value="RPB6/omega subunit-like"/>
    <property type="match status" value="1"/>
</dbReference>
<dbReference type="InterPro" id="IPR006110">
    <property type="entry name" value="Pol_omega/Rpo6/RPB6"/>
</dbReference>